<feature type="compositionally biased region" description="Basic and acidic residues" evidence="1">
    <location>
        <begin position="201"/>
        <end position="213"/>
    </location>
</feature>
<dbReference type="InterPro" id="IPR007526">
    <property type="entry name" value="SWIRM"/>
</dbReference>
<protein>
    <recommendedName>
        <fullName evidence="2">SWIRM domain-containing protein</fullName>
    </recommendedName>
</protein>
<dbReference type="AlphaFoldDB" id="A0A9P6QID9"/>
<feature type="region of interest" description="Disordered" evidence="1">
    <location>
        <begin position="548"/>
        <end position="569"/>
    </location>
</feature>
<reference evidence="3" key="1">
    <citation type="journal article" date="2020" name="Fungal Divers.">
        <title>Resolving the Mortierellaceae phylogeny through synthesis of multi-gene phylogenetics and phylogenomics.</title>
        <authorList>
            <person name="Vandepol N."/>
            <person name="Liber J."/>
            <person name="Desiro A."/>
            <person name="Na H."/>
            <person name="Kennedy M."/>
            <person name="Barry K."/>
            <person name="Grigoriev I.V."/>
            <person name="Miller A.N."/>
            <person name="O'Donnell K."/>
            <person name="Stajich J.E."/>
            <person name="Bonito G."/>
        </authorList>
    </citation>
    <scope>NUCLEOTIDE SEQUENCE</scope>
    <source>
        <strain evidence="3">KOD948</strain>
    </source>
</reference>
<comment type="caution">
    <text evidence="3">The sequence shown here is derived from an EMBL/GenBank/DDBJ whole genome shotgun (WGS) entry which is preliminary data.</text>
</comment>
<sequence>MTSTGRPPVRFGLDDPRVQHYMVPSKKAPSPTSFGSAFHQPKSAHTAAVVKGAAMGAGVPSAPGVGEQGVRASYVTETQRHYGPSSLADSLHTQEPRVDRPARRESINSGHVGTLRQRAGSDGLLAHVIHRRGYGSHDRHEYYGTAQGYGYQTSAPSTEFSVRSAPSDRLSTSTPPSPLPSPSPSLTPMSPDRQIVPHLDQGQRHAQDYDRTHAQHSHQPMGSSSPPCLEMERDADSKGVPSHLRFSPTPLFTSALQHQRPRHHSDHNIQLPPMISREANHINNTASRASTSAPVSAPIMDSRAVTPPASAMAWSSKHHHHRIPVRSPERIGQDVMTTSTTNTESSAYMIMDYYQLYLQNPRALRPEGGRYDERQRLHRASETAMSASAYDEGHSDAHSTSHTGGLKSKGKSKARVSATTMNKAASGSYHGLSRRQSMPLFLTATGRVLRNEDAKQNMDSHHSAEVVHGLGIQSVGSTSTSSSSRPTPMSIHNLLTDDTYFPGDFDSEVFKCKKDESEDEPKKRQRMSKKRAAELGLLDEDGNLITKRKRTKKAHDPDHVSPSGFRHGGERVVQEPDELVILEPDVGPVSMLDNVTHPPPKVIWKGTPLSVKGRPGYEQLHAYEEYIASTLRLSPAQYLSCKRTLILASRQYHANPNGKQFRKSDAQKLCRIDVNKTSRLWEAFAKIGWLEGISEKDI</sequence>
<accession>A0A9P6QID9</accession>
<dbReference type="PANTHER" id="PTHR12374">
    <property type="entry name" value="TRANSCRIPTIONAL ADAPTOR 2 ADA2 -RELATED"/>
    <property type="match status" value="1"/>
</dbReference>
<evidence type="ECO:0000313" key="3">
    <source>
        <dbReference type="EMBL" id="KAG0266867.1"/>
    </source>
</evidence>
<dbReference type="PANTHER" id="PTHR12374:SF21">
    <property type="entry name" value="SWIRM DOMAIN-CONTAINING PROTEIN FUN19-RELATED"/>
    <property type="match status" value="1"/>
</dbReference>
<dbReference type="GO" id="GO:0070210">
    <property type="term" value="C:Rpd3L-Expanded complex"/>
    <property type="evidence" value="ECO:0007669"/>
    <property type="project" value="TreeGrafter"/>
</dbReference>
<dbReference type="SUPFAM" id="SSF46689">
    <property type="entry name" value="Homeodomain-like"/>
    <property type="match status" value="1"/>
</dbReference>
<dbReference type="FunFam" id="1.10.10.10:FF:000087">
    <property type="entry name" value="Transcriptional adapter 2"/>
    <property type="match status" value="1"/>
</dbReference>
<dbReference type="GO" id="GO:0003713">
    <property type="term" value="F:transcription coactivator activity"/>
    <property type="evidence" value="ECO:0007669"/>
    <property type="project" value="TreeGrafter"/>
</dbReference>
<dbReference type="InterPro" id="IPR009057">
    <property type="entry name" value="Homeodomain-like_sf"/>
</dbReference>
<keyword evidence="4" id="KW-1185">Reference proteome</keyword>
<feature type="region of interest" description="Disordered" evidence="1">
    <location>
        <begin position="82"/>
        <end position="102"/>
    </location>
</feature>
<proteinExistence type="predicted"/>
<dbReference type="Pfam" id="PF04433">
    <property type="entry name" value="SWIRM"/>
    <property type="match status" value="1"/>
</dbReference>
<feature type="compositionally biased region" description="Polar residues" evidence="1">
    <location>
        <begin position="217"/>
        <end position="226"/>
    </location>
</feature>
<dbReference type="GO" id="GO:0006338">
    <property type="term" value="P:chromatin remodeling"/>
    <property type="evidence" value="ECO:0007669"/>
    <property type="project" value="TreeGrafter"/>
</dbReference>
<feature type="region of interest" description="Disordered" evidence="1">
    <location>
        <begin position="154"/>
        <end position="246"/>
    </location>
</feature>
<feature type="compositionally biased region" description="Basic and acidic residues" evidence="1">
    <location>
        <begin position="92"/>
        <end position="102"/>
    </location>
</feature>
<feature type="domain" description="SWIRM" evidence="2">
    <location>
        <begin position="600"/>
        <end position="698"/>
    </location>
</feature>
<organism evidence="3 4">
    <name type="scientific">Mortierella polycephala</name>
    <dbReference type="NCBI Taxonomy" id="41804"/>
    <lineage>
        <taxon>Eukaryota</taxon>
        <taxon>Fungi</taxon>
        <taxon>Fungi incertae sedis</taxon>
        <taxon>Mucoromycota</taxon>
        <taxon>Mortierellomycotina</taxon>
        <taxon>Mortierellomycetes</taxon>
        <taxon>Mortierellales</taxon>
        <taxon>Mortierellaceae</taxon>
        <taxon>Mortierella</taxon>
    </lineage>
</organism>
<name>A0A9P6QID9_9FUNG</name>
<evidence type="ECO:0000313" key="4">
    <source>
        <dbReference type="Proteomes" id="UP000726737"/>
    </source>
</evidence>
<dbReference type="PROSITE" id="PS50934">
    <property type="entry name" value="SWIRM"/>
    <property type="match status" value="1"/>
</dbReference>
<dbReference type="GO" id="GO:0006357">
    <property type="term" value="P:regulation of transcription by RNA polymerase II"/>
    <property type="evidence" value="ECO:0007669"/>
    <property type="project" value="TreeGrafter"/>
</dbReference>
<dbReference type="Proteomes" id="UP000726737">
    <property type="component" value="Unassembled WGS sequence"/>
</dbReference>
<dbReference type="InterPro" id="IPR036388">
    <property type="entry name" value="WH-like_DNA-bd_sf"/>
</dbReference>
<dbReference type="EMBL" id="JAAAJA010000011">
    <property type="protein sequence ID" value="KAG0266867.1"/>
    <property type="molecule type" value="Genomic_DNA"/>
</dbReference>
<dbReference type="OrthoDB" id="5598695at2759"/>
<dbReference type="Gene3D" id="1.10.10.10">
    <property type="entry name" value="Winged helix-like DNA-binding domain superfamily/Winged helix DNA-binding domain"/>
    <property type="match status" value="1"/>
</dbReference>
<gene>
    <name evidence="3" type="ORF">BG011_000482</name>
</gene>
<feature type="region of interest" description="Disordered" evidence="1">
    <location>
        <begin position="378"/>
        <end position="418"/>
    </location>
</feature>
<evidence type="ECO:0000259" key="2">
    <source>
        <dbReference type="PROSITE" id="PS50934"/>
    </source>
</evidence>
<evidence type="ECO:0000256" key="1">
    <source>
        <dbReference type="SAM" id="MobiDB-lite"/>
    </source>
</evidence>
<feature type="compositionally biased region" description="Pro residues" evidence="1">
    <location>
        <begin position="175"/>
        <end position="185"/>
    </location>
</feature>
<dbReference type="GO" id="GO:0003682">
    <property type="term" value="F:chromatin binding"/>
    <property type="evidence" value="ECO:0007669"/>
    <property type="project" value="TreeGrafter"/>
</dbReference>